<dbReference type="InterPro" id="IPR054327">
    <property type="entry name" value="His-kinase-like_sensor"/>
</dbReference>
<evidence type="ECO:0000256" key="6">
    <source>
        <dbReference type="ARBA" id="ARBA00023012"/>
    </source>
</evidence>
<reference evidence="11 12" key="1">
    <citation type="submission" date="2012-09" db="EMBL/GenBank/DDBJ databases">
        <title>Draft Genome Sequences of 6 Strains from Genus Thauera.</title>
        <authorList>
            <person name="Liu B."/>
            <person name="Shapleigh J.P."/>
            <person name="Frostegard A.H."/>
        </authorList>
    </citation>
    <scope>NUCLEOTIDE SEQUENCE [LARGE SCALE GENOMIC DNA]</scope>
    <source>
        <strain evidence="11 12">B4P</strain>
    </source>
</reference>
<comment type="catalytic activity">
    <reaction evidence="1">
        <text>ATP + protein L-histidine = ADP + protein N-phospho-L-histidine.</text>
        <dbReference type="EC" id="2.7.13.3"/>
    </reaction>
</comment>
<keyword evidence="5 11" id="KW-0418">Kinase</keyword>
<evidence type="ECO:0000256" key="8">
    <source>
        <dbReference type="ARBA" id="ARBA00070152"/>
    </source>
</evidence>
<dbReference type="Gene3D" id="3.30.565.10">
    <property type="entry name" value="Histidine kinase-like ATPase, C-terminal domain"/>
    <property type="match status" value="1"/>
</dbReference>
<keyword evidence="9" id="KW-1133">Transmembrane helix</keyword>
<dbReference type="PROSITE" id="PS50109">
    <property type="entry name" value="HIS_KIN"/>
    <property type="match status" value="1"/>
</dbReference>
<dbReference type="PANTHER" id="PTHR43047">
    <property type="entry name" value="TWO-COMPONENT HISTIDINE PROTEIN KINASE"/>
    <property type="match status" value="1"/>
</dbReference>
<dbReference type="EMBL" id="AMXF01000045">
    <property type="protein sequence ID" value="ENO97474.1"/>
    <property type="molecule type" value="Genomic_DNA"/>
</dbReference>
<dbReference type="FunFam" id="3.30.565.10:FF:000010">
    <property type="entry name" value="Sensor histidine kinase RcsC"/>
    <property type="match status" value="1"/>
</dbReference>
<feature type="domain" description="Histidine kinase" evidence="10">
    <location>
        <begin position="327"/>
        <end position="541"/>
    </location>
</feature>
<gene>
    <name evidence="11" type="ORF">C667_08600</name>
</gene>
<evidence type="ECO:0000313" key="11">
    <source>
        <dbReference type="EMBL" id="ENO97474.1"/>
    </source>
</evidence>
<dbReference type="GO" id="GO:0000155">
    <property type="term" value="F:phosphorelay sensor kinase activity"/>
    <property type="evidence" value="ECO:0007669"/>
    <property type="project" value="InterPro"/>
</dbReference>
<dbReference type="Pfam" id="PF02518">
    <property type="entry name" value="HATPase_c"/>
    <property type="match status" value="1"/>
</dbReference>
<dbReference type="SUPFAM" id="SSF47384">
    <property type="entry name" value="Homodimeric domain of signal transducing histidine kinase"/>
    <property type="match status" value="1"/>
</dbReference>
<dbReference type="InterPro" id="IPR004358">
    <property type="entry name" value="Sig_transdc_His_kin-like_C"/>
</dbReference>
<evidence type="ECO:0000256" key="9">
    <source>
        <dbReference type="SAM" id="Phobius"/>
    </source>
</evidence>
<dbReference type="InterPro" id="IPR036097">
    <property type="entry name" value="HisK_dim/P_sf"/>
</dbReference>
<evidence type="ECO:0000256" key="5">
    <source>
        <dbReference type="ARBA" id="ARBA00022777"/>
    </source>
</evidence>
<dbReference type="InterPro" id="IPR003661">
    <property type="entry name" value="HisK_dim/P_dom"/>
</dbReference>
<comment type="function">
    <text evidence="7">Member of the two-component regulatory system BvgS/BvgA. Phosphorylates BvgA via a four-step phosphorelay in response to environmental signals.</text>
</comment>
<dbReference type="PANTHER" id="PTHR43047:SF64">
    <property type="entry name" value="HISTIDINE KINASE CONTAINING CHEY-HOMOLOGOUS RECEIVER DOMAIN AND PAS DOMAIN-RELATED"/>
    <property type="match status" value="1"/>
</dbReference>
<accession>N6ZZB3</accession>
<proteinExistence type="predicted"/>
<sequence>MALIVVLAFALVATLWAAVLFKVNAEERAELAAIERRTTNLARVFEEHTVRTLASVDQALLFVKFQYEKVGPALDIASAVEQGMIVSTLFNQVGVIDAQGIYSLSNLPGFKRVDLADREHFRVHVDADSRNFFVSKPVLGRASGKWSVQLTRRINRADGSFGGVAVISLDPFYFTTFYSDLDLGRHGVVTLVGLDGIVRARRAGDVTDVGQDIRSGALFTELAKAPQGHYHSSSAIDGRVRMVSYRSLPGLPLVVLVGVDADEAMSDFRVRRGGYFAFAAGMSLVIGAFCALALWLLQRQRRISMRLHEMKQRAESANRLKSEFLASVSHELRTPLNGVIGYSELLMELARDEEQRGYARVIFDSSGHLLELLNSILDLARVEAGQMAIRSAPEDVAELVGQVCANYQPVAQAKGVTLECEAPVGVTLECDRTRVVQVLNNLVHNALKFTDRGQVSLHARVTPTQCVFEVADTGCGIAPDQLEAIFERFRQVHDFETRAHGGTGLGLALCKELAELMGGEIEVRSTPGEGSVFSVRLPRSPKEKE</sequence>
<evidence type="ECO:0000256" key="2">
    <source>
        <dbReference type="ARBA" id="ARBA00012438"/>
    </source>
</evidence>
<dbReference type="InterPro" id="IPR005467">
    <property type="entry name" value="His_kinase_dom"/>
</dbReference>
<feature type="transmembrane region" description="Helical" evidence="9">
    <location>
        <begin position="275"/>
        <end position="297"/>
    </location>
</feature>
<keyword evidence="9" id="KW-0812">Transmembrane</keyword>
<dbReference type="CDD" id="cd00082">
    <property type="entry name" value="HisKA"/>
    <property type="match status" value="1"/>
</dbReference>
<dbReference type="InterPro" id="IPR036890">
    <property type="entry name" value="HATPase_C_sf"/>
</dbReference>
<dbReference type="SMART" id="SM00387">
    <property type="entry name" value="HATPase_c"/>
    <property type="match status" value="1"/>
</dbReference>
<dbReference type="CDD" id="cd12914">
    <property type="entry name" value="PDC1_DGC_like"/>
    <property type="match status" value="1"/>
</dbReference>
<keyword evidence="6" id="KW-0902">Two-component regulatory system</keyword>
<dbReference type="Gene3D" id="3.30.450.20">
    <property type="entry name" value="PAS domain"/>
    <property type="match status" value="2"/>
</dbReference>
<evidence type="ECO:0000313" key="12">
    <source>
        <dbReference type="Proteomes" id="UP000013047"/>
    </source>
</evidence>
<dbReference type="Proteomes" id="UP000013047">
    <property type="component" value="Unassembled WGS sequence"/>
</dbReference>
<dbReference type="Pfam" id="PF00512">
    <property type="entry name" value="HisKA"/>
    <property type="match status" value="1"/>
</dbReference>
<evidence type="ECO:0000256" key="7">
    <source>
        <dbReference type="ARBA" id="ARBA00058004"/>
    </source>
</evidence>
<dbReference type="PRINTS" id="PR00344">
    <property type="entry name" value="BCTRLSENSOR"/>
</dbReference>
<dbReference type="SMART" id="SM00388">
    <property type="entry name" value="HisKA"/>
    <property type="match status" value="1"/>
</dbReference>
<name>N6ZZB3_9RHOO</name>
<keyword evidence="4" id="KW-0808">Transferase</keyword>
<keyword evidence="12" id="KW-1185">Reference proteome</keyword>
<dbReference type="Pfam" id="PF22588">
    <property type="entry name" value="dCache_1_like"/>
    <property type="match status" value="1"/>
</dbReference>
<protein>
    <recommendedName>
        <fullName evidence="8">Virulence sensor protein BvgS</fullName>
        <ecNumber evidence="2">2.7.13.3</ecNumber>
    </recommendedName>
</protein>
<evidence type="ECO:0000259" key="10">
    <source>
        <dbReference type="PROSITE" id="PS50109"/>
    </source>
</evidence>
<keyword evidence="3" id="KW-0597">Phosphoprotein</keyword>
<keyword evidence="9" id="KW-0472">Membrane</keyword>
<dbReference type="CDD" id="cd16922">
    <property type="entry name" value="HATPase_EvgS-ArcB-TorS-like"/>
    <property type="match status" value="1"/>
</dbReference>
<dbReference type="Gene3D" id="1.10.287.130">
    <property type="match status" value="1"/>
</dbReference>
<evidence type="ECO:0000256" key="4">
    <source>
        <dbReference type="ARBA" id="ARBA00022679"/>
    </source>
</evidence>
<evidence type="ECO:0000256" key="3">
    <source>
        <dbReference type="ARBA" id="ARBA00022553"/>
    </source>
</evidence>
<dbReference type="InterPro" id="IPR003594">
    <property type="entry name" value="HATPase_dom"/>
</dbReference>
<dbReference type="CDD" id="cd12915">
    <property type="entry name" value="PDC2_DGC_like"/>
    <property type="match status" value="1"/>
</dbReference>
<comment type="caution">
    <text evidence="11">The sequence shown here is derived from an EMBL/GenBank/DDBJ whole genome shotgun (WGS) entry which is preliminary data.</text>
</comment>
<dbReference type="EC" id="2.7.13.3" evidence="2"/>
<dbReference type="SUPFAM" id="SSF55874">
    <property type="entry name" value="ATPase domain of HSP90 chaperone/DNA topoisomerase II/histidine kinase"/>
    <property type="match status" value="1"/>
</dbReference>
<organism evidence="11 12">
    <name type="scientific">Thauera phenylacetica B4P</name>
    <dbReference type="NCBI Taxonomy" id="1234382"/>
    <lineage>
        <taxon>Bacteria</taxon>
        <taxon>Pseudomonadati</taxon>
        <taxon>Pseudomonadota</taxon>
        <taxon>Betaproteobacteria</taxon>
        <taxon>Rhodocyclales</taxon>
        <taxon>Zoogloeaceae</taxon>
        <taxon>Thauera</taxon>
    </lineage>
</organism>
<evidence type="ECO:0000256" key="1">
    <source>
        <dbReference type="ARBA" id="ARBA00000085"/>
    </source>
</evidence>
<dbReference type="AlphaFoldDB" id="N6ZZB3"/>